<evidence type="ECO:0000256" key="19">
    <source>
        <dbReference type="HAMAP-Rule" id="MF_00719"/>
    </source>
</evidence>
<evidence type="ECO:0000256" key="2">
    <source>
        <dbReference type="ARBA" id="ARBA00004651"/>
    </source>
</evidence>
<feature type="transmembrane region" description="Helical" evidence="19">
    <location>
        <begin position="122"/>
        <end position="145"/>
    </location>
</feature>
<sequence>MKALLRGVRHALLALQFFTRVPVTGRLAAWVGYSPAMLRSSAAYFPLVGVGVGAVAAAVLAWLPGWLPTQPAQAWVVAVLACAATVWLTGAFHEDGWADTCDALGGAVPRERALAIMKDSRIGSYGALGVTLLLMLKVGLLALLLQTQPALTPALAWAAHVVSRYAPLWLMRTLPYVGDADGRKAKPLADAIDRRALALASAWTAAALCALWAWRPLAPAAWVAALGAAWLAGWRMRAWLARRLQGFTGDTLGATQQVVEAAFLLGAAMGLASRLG</sequence>
<comment type="caution">
    <text evidence="20">The sequence shown here is derived from an EMBL/GenBank/DDBJ whole genome shotgun (WGS) entry which is preliminary data.</text>
</comment>
<evidence type="ECO:0000256" key="14">
    <source>
        <dbReference type="ARBA" id="ARBA00025228"/>
    </source>
</evidence>
<name>A0A554WN12_9BURK</name>
<evidence type="ECO:0000256" key="4">
    <source>
        <dbReference type="ARBA" id="ARBA00010561"/>
    </source>
</evidence>
<evidence type="ECO:0000256" key="17">
    <source>
        <dbReference type="ARBA" id="ARBA00048623"/>
    </source>
</evidence>
<gene>
    <name evidence="19 20" type="primary">cobS</name>
    <name evidence="20" type="ORF">Taqua_01273</name>
</gene>
<evidence type="ECO:0000256" key="12">
    <source>
        <dbReference type="ARBA" id="ARBA00022989"/>
    </source>
</evidence>
<protein>
    <recommendedName>
        <fullName evidence="6 19">Adenosylcobinamide-GDP ribazoletransferase</fullName>
        <ecNumber evidence="5 19">2.7.8.26</ecNumber>
    </recommendedName>
    <alternativeName>
        <fullName evidence="16 19">Cobalamin synthase</fullName>
    </alternativeName>
    <alternativeName>
        <fullName evidence="15 19">Cobalamin-5'-phosphate synthase</fullName>
    </alternativeName>
</protein>
<comment type="pathway">
    <text evidence="3 19">Cofactor biosynthesis; adenosylcobalamin biosynthesis; adenosylcobalamin from cob(II)yrinate a,c-diamide: step 7/7.</text>
</comment>
<keyword evidence="12 19" id="KW-1133">Transmembrane helix</keyword>
<evidence type="ECO:0000256" key="18">
    <source>
        <dbReference type="ARBA" id="ARBA00049504"/>
    </source>
</evidence>
<comment type="catalytic activity">
    <reaction evidence="18 19">
        <text>alpha-ribazole 5'-phosphate + adenosylcob(III)inamide-GDP = adenosylcob(III)alamin 5'-phosphate + GMP + H(+)</text>
        <dbReference type="Rhea" id="RHEA:23560"/>
        <dbReference type="ChEBI" id="CHEBI:15378"/>
        <dbReference type="ChEBI" id="CHEBI:57918"/>
        <dbReference type="ChEBI" id="CHEBI:58115"/>
        <dbReference type="ChEBI" id="CHEBI:60487"/>
        <dbReference type="ChEBI" id="CHEBI:60493"/>
        <dbReference type="EC" id="2.7.8.26"/>
    </reaction>
</comment>
<dbReference type="UniPathway" id="UPA00148">
    <property type="reaction ID" value="UER00238"/>
</dbReference>
<keyword evidence="11 19" id="KW-0460">Magnesium</keyword>
<comment type="similarity">
    <text evidence="4 19">Belongs to the CobS family.</text>
</comment>
<dbReference type="AlphaFoldDB" id="A0A554WN12"/>
<dbReference type="GO" id="GO:0009236">
    <property type="term" value="P:cobalamin biosynthetic process"/>
    <property type="evidence" value="ECO:0007669"/>
    <property type="project" value="UniProtKB-UniRule"/>
</dbReference>
<comment type="cofactor">
    <cofactor evidence="1 19">
        <name>Mg(2+)</name>
        <dbReference type="ChEBI" id="CHEBI:18420"/>
    </cofactor>
</comment>
<dbReference type="RefSeq" id="WP_246094644.1">
    <property type="nucleotide sequence ID" value="NZ_VJNA01000013.1"/>
</dbReference>
<keyword evidence="13 19" id="KW-0472">Membrane</keyword>
<evidence type="ECO:0000256" key="16">
    <source>
        <dbReference type="ARBA" id="ARBA00032853"/>
    </source>
</evidence>
<dbReference type="GO" id="GO:0008818">
    <property type="term" value="F:cobalamin 5'-phosphate synthase activity"/>
    <property type="evidence" value="ECO:0007669"/>
    <property type="project" value="UniProtKB-UniRule"/>
</dbReference>
<evidence type="ECO:0000256" key="1">
    <source>
        <dbReference type="ARBA" id="ARBA00001946"/>
    </source>
</evidence>
<comment type="function">
    <text evidence="14 19">Joins adenosylcobinamide-GDP and alpha-ribazole to generate adenosylcobalamin (Ado-cobalamin). Also synthesizes adenosylcobalamin 5'-phosphate from adenosylcobinamide-GDP and alpha-ribazole 5'-phosphate.</text>
</comment>
<dbReference type="GO" id="GO:0005886">
    <property type="term" value="C:plasma membrane"/>
    <property type="evidence" value="ECO:0007669"/>
    <property type="project" value="UniProtKB-SubCell"/>
</dbReference>
<feature type="transmembrane region" description="Helical" evidence="19">
    <location>
        <begin position="75"/>
        <end position="92"/>
    </location>
</feature>
<dbReference type="EMBL" id="VJNA01000013">
    <property type="protein sequence ID" value="TSE24965.1"/>
    <property type="molecule type" value="Genomic_DNA"/>
</dbReference>
<comment type="subcellular location">
    <subcellularLocation>
        <location evidence="2 19">Cell membrane</location>
        <topology evidence="2 19">Multi-pass membrane protein</topology>
    </subcellularLocation>
</comment>
<evidence type="ECO:0000256" key="13">
    <source>
        <dbReference type="ARBA" id="ARBA00023136"/>
    </source>
</evidence>
<dbReference type="GO" id="GO:0051073">
    <property type="term" value="F:adenosylcobinamide-GDP ribazoletransferase activity"/>
    <property type="evidence" value="ECO:0007669"/>
    <property type="project" value="UniProtKB-UniRule"/>
</dbReference>
<evidence type="ECO:0000256" key="9">
    <source>
        <dbReference type="ARBA" id="ARBA00022679"/>
    </source>
</evidence>
<dbReference type="Pfam" id="PF02654">
    <property type="entry name" value="CobS"/>
    <property type="match status" value="1"/>
</dbReference>
<evidence type="ECO:0000256" key="6">
    <source>
        <dbReference type="ARBA" id="ARBA00015850"/>
    </source>
</evidence>
<comment type="catalytic activity">
    <reaction evidence="17 19">
        <text>alpha-ribazole + adenosylcob(III)inamide-GDP = adenosylcob(III)alamin + GMP + H(+)</text>
        <dbReference type="Rhea" id="RHEA:16049"/>
        <dbReference type="ChEBI" id="CHEBI:10329"/>
        <dbReference type="ChEBI" id="CHEBI:15378"/>
        <dbReference type="ChEBI" id="CHEBI:18408"/>
        <dbReference type="ChEBI" id="CHEBI:58115"/>
        <dbReference type="ChEBI" id="CHEBI:60487"/>
        <dbReference type="EC" id="2.7.8.26"/>
    </reaction>
</comment>
<keyword evidence="10 19" id="KW-0812">Transmembrane</keyword>
<keyword evidence="8 19" id="KW-0169">Cobalamin biosynthesis</keyword>
<keyword evidence="7 19" id="KW-1003">Cell membrane</keyword>
<keyword evidence="21" id="KW-1185">Reference proteome</keyword>
<evidence type="ECO:0000313" key="20">
    <source>
        <dbReference type="EMBL" id="TSE24965.1"/>
    </source>
</evidence>
<evidence type="ECO:0000256" key="11">
    <source>
        <dbReference type="ARBA" id="ARBA00022842"/>
    </source>
</evidence>
<dbReference type="PANTHER" id="PTHR34148:SF1">
    <property type="entry name" value="ADENOSYLCOBINAMIDE-GDP RIBAZOLETRANSFERASE"/>
    <property type="match status" value="1"/>
</dbReference>
<reference evidence="20 21" key="1">
    <citation type="submission" date="2019-07" db="EMBL/GenBank/DDBJ databases">
        <title>Tepidimonas aquatica CLN-1 draft genome.</title>
        <authorList>
            <person name="Da Costa M.S."/>
            <person name="Froufe H.J.C."/>
            <person name="Egas C."/>
            <person name="Albuquerque L."/>
        </authorList>
    </citation>
    <scope>NUCLEOTIDE SEQUENCE [LARGE SCALE GENOMIC DNA]</scope>
    <source>
        <strain evidence="20 21">CLN-1</strain>
    </source>
</reference>
<keyword evidence="9 19" id="KW-0808">Transferase</keyword>
<proteinExistence type="inferred from homology"/>
<evidence type="ECO:0000256" key="10">
    <source>
        <dbReference type="ARBA" id="ARBA00022692"/>
    </source>
</evidence>
<evidence type="ECO:0000256" key="7">
    <source>
        <dbReference type="ARBA" id="ARBA00022475"/>
    </source>
</evidence>
<evidence type="ECO:0000256" key="15">
    <source>
        <dbReference type="ARBA" id="ARBA00032605"/>
    </source>
</evidence>
<dbReference type="HAMAP" id="MF_00719">
    <property type="entry name" value="CobS"/>
    <property type="match status" value="1"/>
</dbReference>
<organism evidence="20 21">
    <name type="scientific">Tepidimonas aquatica</name>
    <dbReference type="NCBI Taxonomy" id="247482"/>
    <lineage>
        <taxon>Bacteria</taxon>
        <taxon>Pseudomonadati</taxon>
        <taxon>Pseudomonadota</taxon>
        <taxon>Betaproteobacteria</taxon>
        <taxon>Burkholderiales</taxon>
        <taxon>Tepidimonas</taxon>
    </lineage>
</organism>
<dbReference type="Proteomes" id="UP000318554">
    <property type="component" value="Unassembled WGS sequence"/>
</dbReference>
<evidence type="ECO:0000256" key="5">
    <source>
        <dbReference type="ARBA" id="ARBA00013200"/>
    </source>
</evidence>
<evidence type="ECO:0000256" key="8">
    <source>
        <dbReference type="ARBA" id="ARBA00022573"/>
    </source>
</evidence>
<accession>A0A554WN12</accession>
<dbReference type="NCBIfam" id="TIGR00317">
    <property type="entry name" value="cobS"/>
    <property type="match status" value="1"/>
</dbReference>
<dbReference type="EC" id="2.7.8.26" evidence="5 19"/>
<dbReference type="PANTHER" id="PTHR34148">
    <property type="entry name" value="ADENOSYLCOBINAMIDE-GDP RIBAZOLETRANSFERASE"/>
    <property type="match status" value="1"/>
</dbReference>
<evidence type="ECO:0000313" key="21">
    <source>
        <dbReference type="Proteomes" id="UP000318554"/>
    </source>
</evidence>
<feature type="transmembrane region" description="Helical" evidence="19">
    <location>
        <begin position="220"/>
        <end position="236"/>
    </location>
</feature>
<evidence type="ECO:0000256" key="3">
    <source>
        <dbReference type="ARBA" id="ARBA00004663"/>
    </source>
</evidence>
<dbReference type="InterPro" id="IPR003805">
    <property type="entry name" value="CobS"/>
</dbReference>
<feature type="transmembrane region" description="Helical" evidence="19">
    <location>
        <begin position="44"/>
        <end position="63"/>
    </location>
</feature>